<dbReference type="InterPro" id="IPR020846">
    <property type="entry name" value="MFS_dom"/>
</dbReference>
<evidence type="ECO:0000256" key="5">
    <source>
        <dbReference type="SAM" id="Phobius"/>
    </source>
</evidence>
<feature type="domain" description="Major facilitator superfamily (MFS) profile" evidence="6">
    <location>
        <begin position="28"/>
        <end position="417"/>
    </location>
</feature>
<sequence length="426" mass="43438">MSAARRVGGGRGSPYQRRGEDYFLTKPLRMRVAVIGVFASFGLVVATWAVHLPTMKQAAGMSSSILGVVVLILGCGALVGMLISGVLVDRFGSGPIAVAGGAAMALGVNIPLSATNVWVAGAGAFLCGITVGVTDVAMNAAAVDVERFYGRPIMASFHGVFSVGNVVGAGIGTVAFALHVPVIVTVLGVTVLCLALLGSSASVLLQNKLRAGEAEAPDTVPYTMPPAVTCRRGQVFLLGLLALLLMLSEGSATDWSSLHAQEHLGTSHSWGAFTFGVFMAAMTVGRFTVDKLVERIGRVAVLRWGCALAAAGLLVVISSPMLPLTMAGWAAVGLGLAGGVPQVFTVAGNIDEQHEGRVLSWVVGTGYVAVLGGPALIGWLADALSLNTALVLPVFAVLICGCAAGALAISTPAADPNRKSGRTVKP</sequence>
<dbReference type="AlphaFoldDB" id="A0A1X0J9T4"/>
<accession>A0A1X0J9T4</accession>
<dbReference type="Proteomes" id="UP000192434">
    <property type="component" value="Unassembled WGS sequence"/>
</dbReference>
<dbReference type="SUPFAM" id="SSF103473">
    <property type="entry name" value="MFS general substrate transporter"/>
    <property type="match status" value="1"/>
</dbReference>
<protein>
    <submittedName>
        <fullName evidence="7">MFS transporter</fullName>
    </submittedName>
</protein>
<dbReference type="InterPro" id="IPR036259">
    <property type="entry name" value="MFS_trans_sf"/>
</dbReference>
<dbReference type="Pfam" id="PF07690">
    <property type="entry name" value="MFS_1"/>
    <property type="match status" value="1"/>
</dbReference>
<feature type="transmembrane region" description="Helical" evidence="5">
    <location>
        <begin position="155"/>
        <end position="176"/>
    </location>
</feature>
<evidence type="ECO:0000256" key="4">
    <source>
        <dbReference type="ARBA" id="ARBA00023136"/>
    </source>
</evidence>
<dbReference type="Gene3D" id="1.20.1250.20">
    <property type="entry name" value="MFS general substrate transporter like domains"/>
    <property type="match status" value="2"/>
</dbReference>
<feature type="transmembrane region" description="Helical" evidence="5">
    <location>
        <begin position="95"/>
        <end position="112"/>
    </location>
</feature>
<keyword evidence="2 5" id="KW-0812">Transmembrane</keyword>
<evidence type="ECO:0000256" key="3">
    <source>
        <dbReference type="ARBA" id="ARBA00022989"/>
    </source>
</evidence>
<name>A0A1X0J9T4_9MYCO</name>
<feature type="transmembrane region" description="Helical" evidence="5">
    <location>
        <begin position="270"/>
        <end position="289"/>
    </location>
</feature>
<feature type="transmembrane region" description="Helical" evidence="5">
    <location>
        <begin position="64"/>
        <end position="88"/>
    </location>
</feature>
<comment type="caution">
    <text evidence="7">The sequence shown here is derived from an EMBL/GenBank/DDBJ whole genome shotgun (WGS) entry which is preliminary data.</text>
</comment>
<dbReference type="EMBL" id="MVII01000010">
    <property type="protein sequence ID" value="ORB58585.1"/>
    <property type="molecule type" value="Genomic_DNA"/>
</dbReference>
<dbReference type="PANTHER" id="PTHR23514">
    <property type="entry name" value="BYPASS OF STOP CODON PROTEIN 6"/>
    <property type="match status" value="1"/>
</dbReference>
<feature type="transmembrane region" description="Helical" evidence="5">
    <location>
        <begin position="182"/>
        <end position="205"/>
    </location>
</feature>
<comment type="subcellular location">
    <subcellularLocation>
        <location evidence="1">Cell membrane</location>
        <topology evidence="1">Multi-pass membrane protein</topology>
    </subcellularLocation>
</comment>
<dbReference type="PANTHER" id="PTHR23514:SF13">
    <property type="entry name" value="INNER MEMBRANE PROTEIN YBJJ"/>
    <property type="match status" value="1"/>
</dbReference>
<dbReference type="InterPro" id="IPR051788">
    <property type="entry name" value="MFS_Transporter"/>
</dbReference>
<feature type="transmembrane region" description="Helical" evidence="5">
    <location>
        <begin position="301"/>
        <end position="321"/>
    </location>
</feature>
<reference evidence="7 8" key="1">
    <citation type="submission" date="2016-12" db="EMBL/GenBank/DDBJ databases">
        <title>The new phylogeny of genus Mycobacterium.</title>
        <authorList>
            <person name="Tortoli E."/>
            <person name="Trovato A."/>
            <person name="Cirillo D.M."/>
        </authorList>
    </citation>
    <scope>NUCLEOTIDE SEQUENCE [LARGE SCALE GENOMIC DNA]</scope>
    <source>
        <strain evidence="7 8">CCUG 66554</strain>
    </source>
</reference>
<evidence type="ECO:0000256" key="2">
    <source>
        <dbReference type="ARBA" id="ARBA00022692"/>
    </source>
</evidence>
<feature type="transmembrane region" description="Helical" evidence="5">
    <location>
        <begin position="32"/>
        <end position="52"/>
    </location>
</feature>
<dbReference type="CDD" id="cd17393">
    <property type="entry name" value="MFS_MosC_like"/>
    <property type="match status" value="1"/>
</dbReference>
<dbReference type="PROSITE" id="PS50850">
    <property type="entry name" value="MFS"/>
    <property type="match status" value="1"/>
</dbReference>
<dbReference type="GO" id="GO:0022857">
    <property type="term" value="F:transmembrane transporter activity"/>
    <property type="evidence" value="ECO:0007669"/>
    <property type="project" value="InterPro"/>
</dbReference>
<gene>
    <name evidence="7" type="ORF">BST43_09235</name>
</gene>
<feature type="transmembrane region" description="Helical" evidence="5">
    <location>
        <begin position="386"/>
        <end position="409"/>
    </location>
</feature>
<dbReference type="InterPro" id="IPR011701">
    <property type="entry name" value="MFS"/>
</dbReference>
<dbReference type="GO" id="GO:0005886">
    <property type="term" value="C:plasma membrane"/>
    <property type="evidence" value="ECO:0007669"/>
    <property type="project" value="UniProtKB-SubCell"/>
</dbReference>
<evidence type="ECO:0000313" key="8">
    <source>
        <dbReference type="Proteomes" id="UP000192434"/>
    </source>
</evidence>
<feature type="transmembrane region" description="Helical" evidence="5">
    <location>
        <begin position="327"/>
        <end position="346"/>
    </location>
</feature>
<proteinExistence type="predicted"/>
<evidence type="ECO:0000256" key="1">
    <source>
        <dbReference type="ARBA" id="ARBA00004651"/>
    </source>
</evidence>
<evidence type="ECO:0000259" key="6">
    <source>
        <dbReference type="PROSITE" id="PS50850"/>
    </source>
</evidence>
<feature type="transmembrane region" description="Helical" evidence="5">
    <location>
        <begin position="358"/>
        <end position="380"/>
    </location>
</feature>
<organism evidence="7 8">
    <name type="scientific">Mycobacteroides saopaulense</name>
    <dbReference type="NCBI Taxonomy" id="1578165"/>
    <lineage>
        <taxon>Bacteria</taxon>
        <taxon>Bacillati</taxon>
        <taxon>Actinomycetota</taxon>
        <taxon>Actinomycetes</taxon>
        <taxon>Mycobacteriales</taxon>
        <taxon>Mycobacteriaceae</taxon>
        <taxon>Mycobacteroides</taxon>
    </lineage>
</organism>
<keyword evidence="3 5" id="KW-1133">Transmembrane helix</keyword>
<feature type="transmembrane region" description="Helical" evidence="5">
    <location>
        <begin position="233"/>
        <end position="250"/>
    </location>
</feature>
<evidence type="ECO:0000313" key="7">
    <source>
        <dbReference type="EMBL" id="ORB58585.1"/>
    </source>
</evidence>
<feature type="transmembrane region" description="Helical" evidence="5">
    <location>
        <begin position="118"/>
        <end position="143"/>
    </location>
</feature>
<keyword evidence="4 5" id="KW-0472">Membrane</keyword>
<dbReference type="STRING" id="1578165.BKG68_00640"/>